<dbReference type="PRINTS" id="PR00080">
    <property type="entry name" value="SDRFAMILY"/>
</dbReference>
<comment type="caution">
    <text evidence="4">The sequence shown here is derived from an EMBL/GenBank/DDBJ whole genome shotgun (WGS) entry which is preliminary data.</text>
</comment>
<dbReference type="InterPro" id="IPR036291">
    <property type="entry name" value="NAD(P)-bd_dom_sf"/>
</dbReference>
<reference evidence="4 5" key="1">
    <citation type="submission" date="2020-08" db="EMBL/GenBank/DDBJ databases">
        <title>Sequencing the genomes of 1000 actinobacteria strains.</title>
        <authorList>
            <person name="Klenk H.-P."/>
        </authorList>
    </citation>
    <scope>NUCLEOTIDE SEQUENCE [LARGE SCALE GENOMIC DNA]</scope>
    <source>
        <strain evidence="4 5">DSM 105783</strain>
    </source>
</reference>
<dbReference type="SUPFAM" id="SSF51735">
    <property type="entry name" value="NAD(P)-binding Rossmann-fold domains"/>
    <property type="match status" value="1"/>
</dbReference>
<dbReference type="FunFam" id="3.40.50.720:FF:000047">
    <property type="entry name" value="NADP-dependent L-serine/L-allo-threonine dehydrogenase"/>
    <property type="match status" value="1"/>
</dbReference>
<sequence>MSQNTNSEIENTPTQRAAVVTGASSGIGAATVAALADKGWKVFAFARREDKLTSVAEAAGAVAVVGDVTVQEDIDRLLKTVTEQGGVDTVINIAGGALGVDTIGNAKDEDWERMYAINVLGTMKVTRAFLPMLREQGEGTVLNMTSMAALVSYEGGGGYNAAKSAERAMTHALRLEEAENNVRVIEVLPGMVYTEEFSLVRLGSKEAAENVYQGVEKPLLAEDIADIVSYAVNAPHHVNLDEIVVRPVAQAAVHKVIRKN</sequence>
<dbReference type="PANTHER" id="PTHR42901">
    <property type="entry name" value="ALCOHOL DEHYDROGENASE"/>
    <property type="match status" value="1"/>
</dbReference>
<evidence type="ECO:0000256" key="3">
    <source>
        <dbReference type="RuleBase" id="RU000363"/>
    </source>
</evidence>
<name>A0A7W8TSE2_9MICC</name>
<dbReference type="PRINTS" id="PR00081">
    <property type="entry name" value="GDHRDH"/>
</dbReference>
<evidence type="ECO:0000313" key="5">
    <source>
        <dbReference type="Proteomes" id="UP000580797"/>
    </source>
</evidence>
<accession>A0A7W8TSE2</accession>
<dbReference type="Proteomes" id="UP000580797">
    <property type="component" value="Unassembled WGS sequence"/>
</dbReference>
<protein>
    <submittedName>
        <fullName evidence="4">NADP-dependent 3-hydroxy acid dehydrogenase YdfG</fullName>
    </submittedName>
</protein>
<dbReference type="PANTHER" id="PTHR42901:SF1">
    <property type="entry name" value="ALCOHOL DEHYDROGENASE"/>
    <property type="match status" value="1"/>
</dbReference>
<dbReference type="Pfam" id="PF00106">
    <property type="entry name" value="adh_short"/>
    <property type="match status" value="1"/>
</dbReference>
<dbReference type="Gene3D" id="3.40.50.720">
    <property type="entry name" value="NAD(P)-binding Rossmann-like Domain"/>
    <property type="match status" value="1"/>
</dbReference>
<dbReference type="AlphaFoldDB" id="A0A7W8TSE2"/>
<comment type="similarity">
    <text evidence="1 3">Belongs to the short-chain dehydrogenases/reductases (SDR) family.</text>
</comment>
<evidence type="ECO:0000256" key="2">
    <source>
        <dbReference type="ARBA" id="ARBA00023002"/>
    </source>
</evidence>
<organism evidence="4 5">
    <name type="scientific">Neomicrococcus aestuarii</name>
    <dbReference type="NCBI Taxonomy" id="556325"/>
    <lineage>
        <taxon>Bacteria</taxon>
        <taxon>Bacillati</taxon>
        <taxon>Actinomycetota</taxon>
        <taxon>Actinomycetes</taxon>
        <taxon>Micrococcales</taxon>
        <taxon>Micrococcaceae</taxon>
        <taxon>Neomicrococcus</taxon>
    </lineage>
</organism>
<dbReference type="RefSeq" id="WP_183663907.1">
    <property type="nucleotide sequence ID" value="NZ_BAAARH010000003.1"/>
</dbReference>
<dbReference type="EMBL" id="JACHDR010000001">
    <property type="protein sequence ID" value="MBB5512067.1"/>
    <property type="molecule type" value="Genomic_DNA"/>
</dbReference>
<evidence type="ECO:0000256" key="1">
    <source>
        <dbReference type="ARBA" id="ARBA00006484"/>
    </source>
</evidence>
<dbReference type="InterPro" id="IPR002347">
    <property type="entry name" value="SDR_fam"/>
</dbReference>
<evidence type="ECO:0000313" key="4">
    <source>
        <dbReference type="EMBL" id="MBB5512067.1"/>
    </source>
</evidence>
<gene>
    <name evidence="4" type="ORF">HD598_000754</name>
</gene>
<proteinExistence type="inferred from homology"/>
<dbReference type="GO" id="GO:0016616">
    <property type="term" value="F:oxidoreductase activity, acting on the CH-OH group of donors, NAD or NADP as acceptor"/>
    <property type="evidence" value="ECO:0007669"/>
    <property type="project" value="UniProtKB-ARBA"/>
</dbReference>
<keyword evidence="2" id="KW-0560">Oxidoreductase</keyword>